<comment type="function">
    <text evidence="3">Required for the assembly of the mitochondrial membrane respiratory chain NADH dehydrogenase (Complex I). Involved in mid-late stages of complex I assembly.</text>
</comment>
<evidence type="ECO:0000256" key="3">
    <source>
        <dbReference type="ARBA" id="ARBA00046185"/>
    </source>
</evidence>
<dbReference type="Pfam" id="PF01266">
    <property type="entry name" value="DAO"/>
    <property type="match status" value="1"/>
</dbReference>
<evidence type="ECO:0000313" key="5">
    <source>
        <dbReference type="EnsemblMetazoa" id="MESCA005533-PA"/>
    </source>
</evidence>
<proteinExistence type="predicted"/>
<dbReference type="GO" id="GO:0005739">
    <property type="term" value="C:mitochondrion"/>
    <property type="evidence" value="ECO:0007669"/>
    <property type="project" value="GOC"/>
</dbReference>
<dbReference type="SUPFAM" id="SSF51905">
    <property type="entry name" value="FAD/NAD(P)-binding domain"/>
    <property type="match status" value="1"/>
</dbReference>
<dbReference type="OMA" id="IMDGQFR"/>
<accession>T1GPK0</accession>
<dbReference type="Proteomes" id="UP000015102">
    <property type="component" value="Unassembled WGS sequence"/>
</dbReference>
<reference evidence="6" key="1">
    <citation type="submission" date="2013-02" db="EMBL/GenBank/DDBJ databases">
        <authorList>
            <person name="Hughes D."/>
        </authorList>
    </citation>
    <scope>NUCLEOTIDE SEQUENCE</scope>
    <source>
        <strain>Durham</strain>
        <strain evidence="6">NC isolate 2 -- Noor lab</strain>
    </source>
</reference>
<feature type="domain" description="FAD dependent oxidoreductase" evidence="4">
    <location>
        <begin position="15"/>
        <end position="380"/>
    </location>
</feature>
<evidence type="ECO:0000256" key="1">
    <source>
        <dbReference type="ARBA" id="ARBA00023002"/>
    </source>
</evidence>
<organism evidence="5 6">
    <name type="scientific">Megaselia scalaris</name>
    <name type="common">Humpbacked fly</name>
    <name type="synonym">Phora scalaris</name>
    <dbReference type="NCBI Taxonomy" id="36166"/>
    <lineage>
        <taxon>Eukaryota</taxon>
        <taxon>Metazoa</taxon>
        <taxon>Ecdysozoa</taxon>
        <taxon>Arthropoda</taxon>
        <taxon>Hexapoda</taxon>
        <taxon>Insecta</taxon>
        <taxon>Pterygota</taxon>
        <taxon>Neoptera</taxon>
        <taxon>Endopterygota</taxon>
        <taxon>Diptera</taxon>
        <taxon>Brachycera</taxon>
        <taxon>Muscomorpha</taxon>
        <taxon>Platypezoidea</taxon>
        <taxon>Phoridae</taxon>
        <taxon>Megaseliini</taxon>
        <taxon>Megaselia</taxon>
    </lineage>
</organism>
<dbReference type="HOGENOM" id="CLU_007884_4_4_1"/>
<dbReference type="InterPro" id="IPR006076">
    <property type="entry name" value="FAD-dep_OxRdtase"/>
</dbReference>
<evidence type="ECO:0000259" key="4">
    <source>
        <dbReference type="Pfam" id="PF01266"/>
    </source>
</evidence>
<dbReference type="Gene3D" id="3.50.50.60">
    <property type="entry name" value="FAD/NAD(P)-binding domain"/>
    <property type="match status" value="1"/>
</dbReference>
<dbReference type="EnsemblMetazoa" id="MESCA005533-RA">
    <property type="protein sequence ID" value="MESCA005533-PA"/>
    <property type="gene ID" value="MESCA005533"/>
</dbReference>
<dbReference type="EMBL" id="CAQQ02036668">
    <property type="status" value="NOT_ANNOTATED_CDS"/>
    <property type="molecule type" value="Genomic_DNA"/>
</dbReference>
<dbReference type="PANTHER" id="PTHR13847:SF287">
    <property type="entry name" value="FAD-DEPENDENT OXIDOREDUCTASE DOMAIN-CONTAINING PROTEIN 1"/>
    <property type="match status" value="1"/>
</dbReference>
<dbReference type="InterPro" id="IPR036188">
    <property type="entry name" value="FAD/NAD-bd_sf"/>
</dbReference>
<evidence type="ECO:0000313" key="6">
    <source>
        <dbReference type="Proteomes" id="UP000015102"/>
    </source>
</evidence>
<name>T1GPK0_MEGSC</name>
<evidence type="ECO:0000256" key="2">
    <source>
        <dbReference type="ARBA" id="ARBA00039785"/>
    </source>
</evidence>
<dbReference type="GO" id="GO:0016491">
    <property type="term" value="F:oxidoreductase activity"/>
    <property type="evidence" value="ECO:0007669"/>
    <property type="project" value="UniProtKB-KW"/>
</dbReference>
<sequence>MKKYEQEAVFPRNVDVLVIGGGGVGSSIAFWLKKMARDGLNVAVVEKDPTYKNSSTGMSVGLTQQFSLPESIQMSLFGTEFIRNYRQHFDNNVDLRYTPFGHLTLATEKGAEQLIENSKLQNEMGARNEILIPEKIKSKFPWINTDGIALGCHGLEKEGWFDPFELLMGYKSKAMEFGAHYVDGEAYGFKFREQNDIVIVGGEDVKYKALDKVQIKMANGDLKEIKFAICVIAAGAESGNLGKLANIGNGSGILGLPIPVELRQRHMYSFSIEKTSPALAQPLTIDPSGTFFRRDGIGGQFIAGQLSNGNLPESDFETTIKPTLANRVPALNLPNYESNTYDDNGILGPHPLYHNLYIATGFSGFGIQQTPAIGKAISELIMDGQFRLFDYSRLGFDRFIVDQPIKEAVIV</sequence>
<keyword evidence="1" id="KW-0560">Oxidoreductase</keyword>
<dbReference type="PANTHER" id="PTHR13847">
    <property type="entry name" value="SARCOSINE DEHYDROGENASE-RELATED"/>
    <property type="match status" value="1"/>
</dbReference>
<keyword evidence="6" id="KW-1185">Reference proteome</keyword>
<reference evidence="5" key="2">
    <citation type="submission" date="2015-06" db="UniProtKB">
        <authorList>
            <consortium name="EnsemblMetazoa"/>
        </authorList>
    </citation>
    <scope>IDENTIFICATION</scope>
</reference>
<dbReference type="Gene3D" id="3.30.9.10">
    <property type="entry name" value="D-Amino Acid Oxidase, subunit A, domain 2"/>
    <property type="match status" value="1"/>
</dbReference>
<dbReference type="GO" id="GO:0032981">
    <property type="term" value="P:mitochondrial respiratory chain complex I assembly"/>
    <property type="evidence" value="ECO:0007669"/>
    <property type="project" value="TreeGrafter"/>
</dbReference>
<dbReference type="AlphaFoldDB" id="T1GPK0"/>
<dbReference type="STRING" id="36166.T1GPK0"/>
<protein>
    <recommendedName>
        <fullName evidence="2">FAD-dependent oxidoreductase domain-containing protein 1</fullName>
    </recommendedName>
</protein>